<dbReference type="SUPFAM" id="SSF48452">
    <property type="entry name" value="TPR-like"/>
    <property type="match status" value="1"/>
</dbReference>
<keyword evidence="2" id="KW-0812">Transmembrane</keyword>
<protein>
    <recommendedName>
        <fullName evidence="6">MalT-like TPR region domain-containing protein</fullName>
    </recommendedName>
</protein>
<feature type="chain" id="PRO_5016561389" description="MalT-like TPR region domain-containing protein" evidence="3">
    <location>
        <begin position="23"/>
        <end position="501"/>
    </location>
</feature>
<keyword evidence="2" id="KW-1133">Transmembrane helix</keyword>
<gene>
    <name evidence="4" type="ORF">DQQ10_08375</name>
</gene>
<reference evidence="4 5" key="1">
    <citation type="submission" date="2018-06" db="EMBL/GenBank/DDBJ databases">
        <title>Chryseolinea flavus sp. nov., a member of the phylum Bacteroidetes isolated from soil.</title>
        <authorList>
            <person name="Li Y."/>
            <person name="Wang J."/>
        </authorList>
    </citation>
    <scope>NUCLEOTIDE SEQUENCE [LARGE SCALE GENOMIC DNA]</scope>
    <source>
        <strain evidence="4 5">SDU1-6</strain>
    </source>
</reference>
<feature type="transmembrane region" description="Helical" evidence="2">
    <location>
        <begin position="389"/>
        <end position="407"/>
    </location>
</feature>
<keyword evidence="2" id="KW-0472">Membrane</keyword>
<comment type="caution">
    <text evidence="4">The sequence shown here is derived from an EMBL/GenBank/DDBJ whole genome shotgun (WGS) entry which is preliminary data.</text>
</comment>
<keyword evidence="5" id="KW-1185">Reference proteome</keyword>
<feature type="repeat" description="TPR" evidence="1">
    <location>
        <begin position="161"/>
        <end position="194"/>
    </location>
</feature>
<keyword evidence="1" id="KW-0802">TPR repeat</keyword>
<name>A0A364Y3Y2_9BACT</name>
<evidence type="ECO:0000256" key="2">
    <source>
        <dbReference type="SAM" id="Phobius"/>
    </source>
</evidence>
<organism evidence="4 5">
    <name type="scientific">Pseudochryseolinea flava</name>
    <dbReference type="NCBI Taxonomy" id="2059302"/>
    <lineage>
        <taxon>Bacteria</taxon>
        <taxon>Pseudomonadati</taxon>
        <taxon>Bacteroidota</taxon>
        <taxon>Cytophagia</taxon>
        <taxon>Cytophagales</taxon>
        <taxon>Fulvivirgaceae</taxon>
        <taxon>Pseudochryseolinea</taxon>
    </lineage>
</organism>
<dbReference type="Pfam" id="PF00515">
    <property type="entry name" value="TPR_1"/>
    <property type="match status" value="1"/>
</dbReference>
<dbReference type="OrthoDB" id="9767435at2"/>
<evidence type="ECO:0000313" key="4">
    <source>
        <dbReference type="EMBL" id="RAW01660.1"/>
    </source>
</evidence>
<dbReference type="Proteomes" id="UP000251889">
    <property type="component" value="Unassembled WGS sequence"/>
</dbReference>
<evidence type="ECO:0000256" key="1">
    <source>
        <dbReference type="PROSITE-ProRule" id="PRU00339"/>
    </source>
</evidence>
<dbReference type="EMBL" id="QMFY01000003">
    <property type="protein sequence ID" value="RAW01660.1"/>
    <property type="molecule type" value="Genomic_DNA"/>
</dbReference>
<dbReference type="PROSITE" id="PS51257">
    <property type="entry name" value="PROKAR_LIPOPROTEIN"/>
    <property type="match status" value="1"/>
</dbReference>
<dbReference type="RefSeq" id="WP_112746400.1">
    <property type="nucleotide sequence ID" value="NZ_QMFY01000003.1"/>
</dbReference>
<evidence type="ECO:0000313" key="5">
    <source>
        <dbReference type="Proteomes" id="UP000251889"/>
    </source>
</evidence>
<evidence type="ECO:0008006" key="6">
    <source>
        <dbReference type="Google" id="ProtNLM"/>
    </source>
</evidence>
<proteinExistence type="predicted"/>
<keyword evidence="3" id="KW-0732">Signal</keyword>
<dbReference type="SMART" id="SM00028">
    <property type="entry name" value="TPR"/>
    <property type="match status" value="2"/>
</dbReference>
<dbReference type="Gene3D" id="1.25.40.10">
    <property type="entry name" value="Tetratricopeptide repeat domain"/>
    <property type="match status" value="1"/>
</dbReference>
<dbReference type="AlphaFoldDB" id="A0A364Y3Y2"/>
<dbReference type="PROSITE" id="PS50293">
    <property type="entry name" value="TPR_REGION"/>
    <property type="match status" value="1"/>
</dbReference>
<dbReference type="PROSITE" id="PS50005">
    <property type="entry name" value="TPR"/>
    <property type="match status" value="1"/>
</dbReference>
<sequence>MRIFVFLMVCFSVLSCSPKGQAQNSKIDSLKSIYAESKKQRAEIDYNLAYEYVDFDLGKALIHSSRAKHFYQSAHDTINLIRSGVLEALVLRRMERMDSSLSIINSVVPLARRLEQWVELCKLLRGKSLIFLYRDNHELALKYSFEALEIAENISDTSQQCVLLNNIGLSFFRLGAVDRAIQYYEKALSLYPKPNEITLLTNASHAYSQKGNFEVSLRLVKLAKSISESSFEVLEAFGTHYHHKRSLDSAAYYYLRAYHVSETSGRTRNQAVLAMLLADINMDLENIDLARHYLSLADTALSHESFNAERLYMYRRYIRLFKTIRDNRMVERFQRRYIDLRDSLTNGDALDKVIQEEIEFNQRKNLSKIKNQSSVIEAKEVMIMNRNRLISFLILTFVLLIIIIYLLRRQFLFKRRINILLDRQVRDRTMEIERVYNLQRANLVELREQNVRQTKSDREFVSRIEGVAQLADRSETVAECREYVRVMKNIVNQHHKIPDKE</sequence>
<dbReference type="InterPro" id="IPR019734">
    <property type="entry name" value="TPR_rpt"/>
</dbReference>
<feature type="signal peptide" evidence="3">
    <location>
        <begin position="1"/>
        <end position="22"/>
    </location>
</feature>
<evidence type="ECO:0000256" key="3">
    <source>
        <dbReference type="SAM" id="SignalP"/>
    </source>
</evidence>
<accession>A0A364Y3Y2</accession>
<dbReference type="InterPro" id="IPR011990">
    <property type="entry name" value="TPR-like_helical_dom_sf"/>
</dbReference>